<dbReference type="PANTHER" id="PTHR43155:SF2">
    <property type="entry name" value="CYCLIC DI-GMP PHOSPHODIESTERASE PA4108"/>
    <property type="match status" value="1"/>
</dbReference>
<dbReference type="Proteomes" id="UP000245921">
    <property type="component" value="Unassembled WGS sequence"/>
</dbReference>
<feature type="domain" description="HD-GYP" evidence="1">
    <location>
        <begin position="110"/>
        <end position="299"/>
    </location>
</feature>
<dbReference type="Pfam" id="PF13487">
    <property type="entry name" value="HD_5"/>
    <property type="match status" value="1"/>
</dbReference>
<protein>
    <submittedName>
        <fullName evidence="2">HD-GYP domain-containing protein (C-di-GMP phosphodiesterase class II)</fullName>
    </submittedName>
</protein>
<gene>
    <name evidence="2" type="ORF">C7380_12622</name>
</gene>
<accession>A0AA45HHQ8</accession>
<evidence type="ECO:0000313" key="2">
    <source>
        <dbReference type="EMBL" id="PWJ87140.1"/>
    </source>
</evidence>
<dbReference type="PANTHER" id="PTHR43155">
    <property type="entry name" value="CYCLIC DI-GMP PHOSPHODIESTERASE PA4108-RELATED"/>
    <property type="match status" value="1"/>
</dbReference>
<dbReference type="InterPro" id="IPR037522">
    <property type="entry name" value="HD_GYP_dom"/>
</dbReference>
<proteinExistence type="predicted"/>
<dbReference type="CDD" id="cd00077">
    <property type="entry name" value="HDc"/>
    <property type="match status" value="1"/>
</dbReference>
<dbReference type="PROSITE" id="PS51832">
    <property type="entry name" value="HD_GYP"/>
    <property type="match status" value="1"/>
</dbReference>
<comment type="caution">
    <text evidence="2">The sequence shown here is derived from an EMBL/GenBank/DDBJ whole genome shotgun (WGS) entry which is preliminary data.</text>
</comment>
<keyword evidence="3" id="KW-1185">Reference proteome</keyword>
<dbReference type="SUPFAM" id="SSF109604">
    <property type="entry name" value="HD-domain/PDEase-like"/>
    <property type="match status" value="1"/>
</dbReference>
<dbReference type="SMART" id="SM00471">
    <property type="entry name" value="HDc"/>
    <property type="match status" value="1"/>
</dbReference>
<dbReference type="InterPro" id="IPR003607">
    <property type="entry name" value="HD/PDEase_dom"/>
</dbReference>
<evidence type="ECO:0000313" key="3">
    <source>
        <dbReference type="Proteomes" id="UP000245921"/>
    </source>
</evidence>
<dbReference type="Gene3D" id="1.10.3210.10">
    <property type="entry name" value="Hypothetical protein af1432"/>
    <property type="match status" value="1"/>
</dbReference>
<dbReference type="RefSeq" id="WP_109606418.1">
    <property type="nucleotide sequence ID" value="NZ_JAMHJO010000020.1"/>
</dbReference>
<reference evidence="2 3" key="1">
    <citation type="submission" date="2018-05" db="EMBL/GenBank/DDBJ databases">
        <title>Genomic Encyclopedia of Type Strains, Phase IV (KMG-IV): sequencing the most valuable type-strain genomes for metagenomic binning, comparative biology and taxonomic classification.</title>
        <authorList>
            <person name="Goeker M."/>
        </authorList>
    </citation>
    <scope>NUCLEOTIDE SEQUENCE [LARGE SCALE GENOMIC DNA]</scope>
    <source>
        <strain evidence="2 3">DSM 24906</strain>
    </source>
</reference>
<sequence length="342" mass="38947">MRKVLFSDLQPGYVIAEDVTKNSIILLSEGTVLTAHDIQQLKNYSIKMVYVYDEDDFQMDKDIKIIFKEIPPVVEKQKYESWTNQFEKVKDITKLNENSEELNTLVKDIYSTFVEEENIVLNLFHAIGDEALTAHSINTAIISSIISVNLKMPYVFTFQLLKASLLHDIGYSFLGERVINDYEDLENKTVKSHLISGYKAMKNFKDNISKEAIDAILEHHERYDGKGIFMRLSGERINPLVRILQVGDAYDSMIESGKNPYEAISFLLKQSGKMFDPYYVSTFFSITGLYPTGTTVLLNNNKKAIVVKKGRATVFPVVEMDGERIETGSETGIFIKEVLKGE</sequence>
<dbReference type="EMBL" id="QGGI01000026">
    <property type="protein sequence ID" value="PWJ87140.1"/>
    <property type="molecule type" value="Genomic_DNA"/>
</dbReference>
<organism evidence="2 3">
    <name type="scientific">Oceanotoga teriensis</name>
    <dbReference type="NCBI Taxonomy" id="515440"/>
    <lineage>
        <taxon>Bacteria</taxon>
        <taxon>Thermotogati</taxon>
        <taxon>Thermotogota</taxon>
        <taxon>Thermotogae</taxon>
        <taxon>Petrotogales</taxon>
        <taxon>Petrotogaceae</taxon>
        <taxon>Oceanotoga</taxon>
    </lineage>
</organism>
<dbReference type="AlphaFoldDB" id="A0AA45HHQ8"/>
<evidence type="ECO:0000259" key="1">
    <source>
        <dbReference type="PROSITE" id="PS51832"/>
    </source>
</evidence>
<name>A0AA45HHQ8_9BACT</name>